<evidence type="ECO:0000313" key="1">
    <source>
        <dbReference type="Ensembl" id="ENSCCRP00015052499.1"/>
    </source>
</evidence>
<reference evidence="1" key="1">
    <citation type="submission" date="2025-08" db="UniProtKB">
        <authorList>
            <consortium name="Ensembl"/>
        </authorList>
    </citation>
    <scope>IDENTIFICATION</scope>
</reference>
<dbReference type="AlphaFoldDB" id="A0A8C1Z4P0"/>
<accession>A0A8C1Z4P0</accession>
<name>A0A8C1Z4P0_CYPCA</name>
<proteinExistence type="predicted"/>
<evidence type="ECO:0008006" key="3">
    <source>
        <dbReference type="Google" id="ProtNLM"/>
    </source>
</evidence>
<dbReference type="PANTHER" id="PTHR31025">
    <property type="entry name" value="SI:CH211-196P9.1-RELATED"/>
    <property type="match status" value="1"/>
</dbReference>
<dbReference type="PANTHER" id="PTHR31025:SF25">
    <property type="entry name" value="ZINC FINGER (C2H2)-60"/>
    <property type="match status" value="1"/>
</dbReference>
<dbReference type="Ensembl" id="ENSCCRT00015054258.1">
    <property type="protein sequence ID" value="ENSCCRP00015052499.1"/>
    <property type="gene ID" value="ENSCCRG00015021675.1"/>
</dbReference>
<organism evidence="1 2">
    <name type="scientific">Cyprinus carpio</name>
    <name type="common">Common carp</name>
    <dbReference type="NCBI Taxonomy" id="7962"/>
    <lineage>
        <taxon>Eukaryota</taxon>
        <taxon>Metazoa</taxon>
        <taxon>Chordata</taxon>
        <taxon>Craniata</taxon>
        <taxon>Vertebrata</taxon>
        <taxon>Euteleostomi</taxon>
        <taxon>Actinopterygii</taxon>
        <taxon>Neopterygii</taxon>
        <taxon>Teleostei</taxon>
        <taxon>Ostariophysi</taxon>
        <taxon>Cypriniformes</taxon>
        <taxon>Cyprinidae</taxon>
        <taxon>Cyprininae</taxon>
        <taxon>Cyprinus</taxon>
    </lineage>
</organism>
<protein>
    <recommendedName>
        <fullName evidence="3">Sterile alpha motif domain-containing protein 3-like</fullName>
    </recommendedName>
</protein>
<evidence type="ECO:0000313" key="2">
    <source>
        <dbReference type="Proteomes" id="UP000694700"/>
    </source>
</evidence>
<dbReference type="Proteomes" id="UP000694700">
    <property type="component" value="Unplaced"/>
</dbReference>
<sequence>MCEPAVLRVIVDQNSIRKLHLPSGIPDTCDKLESVVREKFQIKGSFTLHYKDTDFDEFFSLISTSELKDKDTIKVVQTEPVIINLTTIDSLECAGPSATDAQVPSDDCSLASSAPSAFGSSDDTVLLSFPDSHGQRSRPWPSPFEIPEFAYDTELVLKSANDAYKNDGTALNNPSVKSDILEKLAEKIFQFCAYPTSQQISSVAEALIQKHPCLKEPGSFSGFYGWQTRLKYKMGNYRSKLRSLGCPEVAVNSAKNKRPAAVKKPKKAEINYLPPHPSGVTIQSLEQERVELLDEVKIRDNWRNINQKMARTFSYRRQEIIEKSPSIASILERWPALFDTSQVKEEFRRLTAVELETTFMGNLDKHTDALLSLFCTKGGHAGQQISEILNMLNQTSPVEQRREVVIRCLIVYLSENPENLIKHHQDTHGNKEELEPLTLKIITKGGSTDDPLQTGIVLEGIEVMTGLAGVAKACVYLLGLIYAINLSYPKELRYSFEFFQKILLELDSGKLSPKVYSLKNKLLC</sequence>